<protein>
    <submittedName>
        <fullName evidence="3">Uncharacterized protein</fullName>
    </submittedName>
</protein>
<keyword evidence="2" id="KW-1185">Reference proteome</keyword>
<reference evidence="2" key="1">
    <citation type="journal article" date="2013" name="Genetics">
        <title>The draft genome and transcriptome of Panagrellus redivivus are shaped by the harsh demands of a free-living lifestyle.</title>
        <authorList>
            <person name="Srinivasan J."/>
            <person name="Dillman A.R."/>
            <person name="Macchietto M.G."/>
            <person name="Heikkinen L."/>
            <person name="Lakso M."/>
            <person name="Fracchia K.M."/>
            <person name="Antoshechkin I."/>
            <person name="Mortazavi A."/>
            <person name="Wong G."/>
            <person name="Sternberg P.W."/>
        </authorList>
    </citation>
    <scope>NUCLEOTIDE SEQUENCE [LARGE SCALE GENOMIC DNA]</scope>
    <source>
        <strain evidence="2">MT8872</strain>
    </source>
</reference>
<dbReference type="Proteomes" id="UP000492821">
    <property type="component" value="Unassembled WGS sequence"/>
</dbReference>
<accession>A0A7E4ZZU2</accession>
<sequence length="97" mass="11313">MSPRRSAVFRILLTFSIVMYLLAVCSAQDSKADREKRRFGLRLPHIVRYSPNGPYSEMQKRFGGLRLPKLLRMRRFLIDFNADDNGNPIYDYGNSNL</sequence>
<name>A0A7E4ZZU2_PANRE</name>
<feature type="signal peptide" evidence="1">
    <location>
        <begin position="1"/>
        <end position="27"/>
    </location>
</feature>
<proteinExistence type="predicted"/>
<evidence type="ECO:0000256" key="1">
    <source>
        <dbReference type="SAM" id="SignalP"/>
    </source>
</evidence>
<reference evidence="3" key="2">
    <citation type="submission" date="2020-10" db="UniProtKB">
        <authorList>
            <consortium name="WormBaseParasite"/>
        </authorList>
    </citation>
    <scope>IDENTIFICATION</scope>
</reference>
<evidence type="ECO:0000313" key="3">
    <source>
        <dbReference type="WBParaSite" id="Pan_g526.t1"/>
    </source>
</evidence>
<dbReference type="WBParaSite" id="Pan_g526.t1">
    <property type="protein sequence ID" value="Pan_g526.t1"/>
    <property type="gene ID" value="Pan_g526"/>
</dbReference>
<dbReference type="AlphaFoldDB" id="A0A7E4ZZU2"/>
<evidence type="ECO:0000313" key="2">
    <source>
        <dbReference type="Proteomes" id="UP000492821"/>
    </source>
</evidence>
<organism evidence="2 3">
    <name type="scientific">Panagrellus redivivus</name>
    <name type="common">Microworm</name>
    <dbReference type="NCBI Taxonomy" id="6233"/>
    <lineage>
        <taxon>Eukaryota</taxon>
        <taxon>Metazoa</taxon>
        <taxon>Ecdysozoa</taxon>
        <taxon>Nematoda</taxon>
        <taxon>Chromadorea</taxon>
        <taxon>Rhabditida</taxon>
        <taxon>Tylenchina</taxon>
        <taxon>Panagrolaimomorpha</taxon>
        <taxon>Panagrolaimoidea</taxon>
        <taxon>Panagrolaimidae</taxon>
        <taxon>Panagrellus</taxon>
    </lineage>
</organism>
<feature type="chain" id="PRO_5028809962" evidence="1">
    <location>
        <begin position="28"/>
        <end position="97"/>
    </location>
</feature>
<keyword evidence="1" id="KW-0732">Signal</keyword>